<evidence type="ECO:0000256" key="5">
    <source>
        <dbReference type="RuleBase" id="RU363041"/>
    </source>
</evidence>
<dbReference type="InterPro" id="IPR002781">
    <property type="entry name" value="TM_pro_TauE-like"/>
</dbReference>
<gene>
    <name evidence="6" type="ORF">ACETAC_10895</name>
</gene>
<keyword evidence="4 5" id="KW-0472">Membrane</keyword>
<reference evidence="6" key="1">
    <citation type="submission" date="2020-08" db="EMBL/GenBank/DDBJ databases">
        <title>Genomic insights into the carbon and energy metabolism of the first obligate autotrophic acetogenic bacterium Aceticella autotrophica gen. nov., sp. nov.</title>
        <authorList>
            <person name="Toshchakov S.V."/>
            <person name="Elcheninov A.G."/>
            <person name="Kublanov I.V."/>
            <person name="Frolov E.N."/>
            <person name="Lebedinsky A.V."/>
        </authorList>
    </citation>
    <scope>NUCLEOTIDE SEQUENCE</scope>
    <source>
        <strain evidence="6">3443-3Ac</strain>
    </source>
</reference>
<proteinExistence type="inferred from homology"/>
<dbReference type="Pfam" id="PF01925">
    <property type="entry name" value="TauE"/>
    <property type="match status" value="1"/>
</dbReference>
<evidence type="ECO:0000256" key="1">
    <source>
        <dbReference type="ARBA" id="ARBA00004141"/>
    </source>
</evidence>
<sequence>MSLTTEIIILLITGAAVGFASGMLGVGGCFIMVPVQFWLLKSLGVDPTIAIRVAFGTNLMVVLPTSISGAITHHYKGAVRWKQGMLLGISAFAGSFLGAYIASKTPGAVLTEAFGIAVVLGAIRMATAKPIKQDEEPVDSVWIYVICGILLGIVSGIIGIGGGVLMVPVMVLALRFKMHEAIGTSMLMMAFSALGGAISYLINGLGVAGLPLYSTGYVNWVQFLALAGTSIPLAVVGSLIAHKVPAKQLKTIFVIVFLYMGLKMMGVFAWLHLPI</sequence>
<accession>A0A975AVP7</accession>
<dbReference type="KEGG" id="aaut:ACETAC_10895"/>
<feature type="transmembrane region" description="Helical" evidence="5">
    <location>
        <begin position="49"/>
        <end position="72"/>
    </location>
</feature>
<feature type="transmembrane region" description="Helical" evidence="5">
    <location>
        <begin position="7"/>
        <end position="37"/>
    </location>
</feature>
<evidence type="ECO:0000256" key="3">
    <source>
        <dbReference type="ARBA" id="ARBA00022989"/>
    </source>
</evidence>
<comment type="similarity">
    <text evidence="5">Belongs to the 4-toluene sulfonate uptake permease (TSUP) (TC 2.A.102) family.</text>
</comment>
<keyword evidence="7" id="KW-1185">Reference proteome</keyword>
<dbReference type="RefSeq" id="WP_284680011.1">
    <property type="nucleotide sequence ID" value="NZ_CP060096.1"/>
</dbReference>
<feature type="transmembrane region" description="Helical" evidence="5">
    <location>
        <begin position="252"/>
        <end position="273"/>
    </location>
</feature>
<evidence type="ECO:0000313" key="7">
    <source>
        <dbReference type="Proteomes" id="UP000671913"/>
    </source>
</evidence>
<evidence type="ECO:0000313" key="6">
    <source>
        <dbReference type="EMBL" id="QSZ27320.1"/>
    </source>
</evidence>
<keyword evidence="3 5" id="KW-1133">Transmembrane helix</keyword>
<dbReference type="PANTHER" id="PTHR43483">
    <property type="entry name" value="MEMBRANE TRANSPORTER PROTEIN HI_0806-RELATED"/>
    <property type="match status" value="1"/>
</dbReference>
<keyword evidence="2 5" id="KW-0812">Transmembrane</keyword>
<feature type="transmembrane region" description="Helical" evidence="5">
    <location>
        <begin position="186"/>
        <end position="208"/>
    </location>
</feature>
<name>A0A975AVP7_9THEO</name>
<feature type="transmembrane region" description="Helical" evidence="5">
    <location>
        <begin position="84"/>
        <end position="102"/>
    </location>
</feature>
<evidence type="ECO:0000256" key="4">
    <source>
        <dbReference type="ARBA" id="ARBA00023136"/>
    </source>
</evidence>
<dbReference type="Proteomes" id="UP000671913">
    <property type="component" value="Chromosome"/>
</dbReference>
<evidence type="ECO:0000256" key="2">
    <source>
        <dbReference type="ARBA" id="ARBA00022692"/>
    </source>
</evidence>
<feature type="transmembrane region" description="Helical" evidence="5">
    <location>
        <begin position="141"/>
        <end position="174"/>
    </location>
</feature>
<dbReference type="PANTHER" id="PTHR43483:SF3">
    <property type="entry name" value="MEMBRANE TRANSPORTER PROTEIN HI_0806-RELATED"/>
    <property type="match status" value="1"/>
</dbReference>
<feature type="transmembrane region" description="Helical" evidence="5">
    <location>
        <begin position="220"/>
        <end position="240"/>
    </location>
</feature>
<dbReference type="GO" id="GO:0005886">
    <property type="term" value="C:plasma membrane"/>
    <property type="evidence" value="ECO:0007669"/>
    <property type="project" value="UniProtKB-SubCell"/>
</dbReference>
<keyword evidence="5" id="KW-1003">Cell membrane</keyword>
<comment type="subcellular location">
    <subcellularLocation>
        <location evidence="5">Cell membrane</location>
        <topology evidence="5">Multi-pass membrane protein</topology>
    </subcellularLocation>
    <subcellularLocation>
        <location evidence="1">Membrane</location>
        <topology evidence="1">Multi-pass membrane protein</topology>
    </subcellularLocation>
</comment>
<dbReference type="AlphaFoldDB" id="A0A975AVP7"/>
<dbReference type="EMBL" id="CP060096">
    <property type="protein sequence ID" value="QSZ27320.1"/>
    <property type="molecule type" value="Genomic_DNA"/>
</dbReference>
<protein>
    <recommendedName>
        <fullName evidence="5">Probable membrane transporter protein</fullName>
    </recommendedName>
</protein>
<organism evidence="6 7">
    <name type="scientific">Aceticella autotrophica</name>
    <dbReference type="NCBI Taxonomy" id="2755338"/>
    <lineage>
        <taxon>Bacteria</taxon>
        <taxon>Bacillati</taxon>
        <taxon>Bacillota</taxon>
        <taxon>Clostridia</taxon>
        <taxon>Thermoanaerobacterales</taxon>
        <taxon>Thermoanaerobacteraceae</taxon>
        <taxon>Aceticella</taxon>
    </lineage>
</organism>